<feature type="repeat" description="WD" evidence="3">
    <location>
        <begin position="943"/>
        <end position="975"/>
    </location>
</feature>
<dbReference type="Pfam" id="PF24883">
    <property type="entry name" value="NPHP3_N"/>
    <property type="match status" value="1"/>
</dbReference>
<evidence type="ECO:0000259" key="6">
    <source>
        <dbReference type="PROSITE" id="PS50837"/>
    </source>
</evidence>
<dbReference type="InterPro" id="IPR019775">
    <property type="entry name" value="WD40_repeat_CS"/>
</dbReference>
<evidence type="ECO:0000259" key="5">
    <source>
        <dbReference type="PROSITE" id="PS50004"/>
    </source>
</evidence>
<feature type="repeat" description="WD" evidence="3">
    <location>
        <begin position="986"/>
        <end position="1027"/>
    </location>
</feature>
<feature type="repeat" description="WD" evidence="3">
    <location>
        <begin position="900"/>
        <end position="941"/>
    </location>
</feature>
<dbReference type="FunFam" id="2.130.10.10:FF:000228">
    <property type="entry name" value="COMPASS-like H3K4 histone methylase component WDR5A"/>
    <property type="match status" value="1"/>
</dbReference>
<feature type="repeat" description="WD" evidence="3">
    <location>
        <begin position="1035"/>
        <end position="1069"/>
    </location>
</feature>
<dbReference type="InterPro" id="IPR027417">
    <property type="entry name" value="P-loop_NTPase"/>
</dbReference>
<feature type="domain" description="NACHT" evidence="6">
    <location>
        <begin position="335"/>
        <end position="482"/>
    </location>
</feature>
<dbReference type="PROSITE" id="PS50294">
    <property type="entry name" value="WD_REPEATS_REGION"/>
    <property type="match status" value="9"/>
</dbReference>
<gene>
    <name evidence="7" type="ORF">R3P38DRAFT_3449862</name>
</gene>
<accession>A0AAV9ZMW6</accession>
<reference evidence="7 8" key="1">
    <citation type="journal article" date="2024" name="J Genomics">
        <title>Draft genome sequencing and assembly of Favolaschia claudopus CIRM-BRFM 2984 isolated from oak limbs.</title>
        <authorList>
            <person name="Navarro D."/>
            <person name="Drula E."/>
            <person name="Chaduli D."/>
            <person name="Cazenave R."/>
            <person name="Ahrendt S."/>
            <person name="Wang J."/>
            <person name="Lipzen A."/>
            <person name="Daum C."/>
            <person name="Barry K."/>
            <person name="Grigoriev I.V."/>
            <person name="Favel A."/>
            <person name="Rosso M.N."/>
            <person name="Martin F."/>
        </authorList>
    </citation>
    <scope>NUCLEOTIDE SEQUENCE [LARGE SCALE GENOMIC DNA]</scope>
    <source>
        <strain evidence="7 8">CIRM-BRFM 2984</strain>
    </source>
</reference>
<protein>
    <submittedName>
        <fullName evidence="7">WD40 repeat-like protein</fullName>
    </submittedName>
</protein>
<dbReference type="PROSITE" id="PS50082">
    <property type="entry name" value="WD_REPEATS_2"/>
    <property type="match status" value="9"/>
</dbReference>
<dbReference type="InterPro" id="IPR056884">
    <property type="entry name" value="NPHP3-like_N"/>
</dbReference>
<organism evidence="7 8">
    <name type="scientific">Favolaschia claudopus</name>
    <dbReference type="NCBI Taxonomy" id="2862362"/>
    <lineage>
        <taxon>Eukaryota</taxon>
        <taxon>Fungi</taxon>
        <taxon>Dikarya</taxon>
        <taxon>Basidiomycota</taxon>
        <taxon>Agaricomycotina</taxon>
        <taxon>Agaricomycetes</taxon>
        <taxon>Agaricomycetidae</taxon>
        <taxon>Agaricales</taxon>
        <taxon>Marasmiineae</taxon>
        <taxon>Mycenaceae</taxon>
        <taxon>Favolaschia</taxon>
    </lineage>
</organism>
<dbReference type="InterPro" id="IPR007111">
    <property type="entry name" value="NACHT_NTPase"/>
</dbReference>
<feature type="region of interest" description="Disordered" evidence="4">
    <location>
        <begin position="1302"/>
        <end position="1323"/>
    </location>
</feature>
<evidence type="ECO:0000313" key="7">
    <source>
        <dbReference type="EMBL" id="KAK6987700.1"/>
    </source>
</evidence>
<dbReference type="CDD" id="cd00030">
    <property type="entry name" value="C2"/>
    <property type="match status" value="1"/>
</dbReference>
<dbReference type="EMBL" id="JAWWNJ010000130">
    <property type="protein sequence ID" value="KAK6987700.1"/>
    <property type="molecule type" value="Genomic_DNA"/>
</dbReference>
<dbReference type="Pfam" id="PF00400">
    <property type="entry name" value="WD40"/>
    <property type="match status" value="9"/>
</dbReference>
<evidence type="ECO:0000256" key="2">
    <source>
        <dbReference type="ARBA" id="ARBA00022737"/>
    </source>
</evidence>
<dbReference type="GO" id="GO:0035097">
    <property type="term" value="C:histone methyltransferase complex"/>
    <property type="evidence" value="ECO:0007669"/>
    <property type="project" value="UniProtKB-ARBA"/>
</dbReference>
<dbReference type="SUPFAM" id="SSF50998">
    <property type="entry name" value="Quinoprotein alcohol dehydrogenase-like"/>
    <property type="match status" value="1"/>
</dbReference>
<feature type="repeat" description="WD" evidence="3">
    <location>
        <begin position="857"/>
        <end position="898"/>
    </location>
</feature>
<dbReference type="PROSITE" id="PS00678">
    <property type="entry name" value="WD_REPEATS_1"/>
    <property type="match status" value="4"/>
</dbReference>
<proteinExistence type="predicted"/>
<dbReference type="Gene3D" id="2.60.40.150">
    <property type="entry name" value="C2 domain"/>
    <property type="match status" value="1"/>
</dbReference>
<dbReference type="InterPro" id="IPR050349">
    <property type="entry name" value="WD_LIS1/nudF_dynein_reg"/>
</dbReference>
<dbReference type="Pfam" id="PF00168">
    <property type="entry name" value="C2"/>
    <property type="match status" value="1"/>
</dbReference>
<dbReference type="InterPro" id="IPR011047">
    <property type="entry name" value="Quinoprotein_ADH-like_sf"/>
</dbReference>
<dbReference type="PRINTS" id="PR00320">
    <property type="entry name" value="GPROTEINBRPT"/>
</dbReference>
<name>A0AAV9ZMW6_9AGAR</name>
<dbReference type="SUPFAM" id="SSF52540">
    <property type="entry name" value="P-loop containing nucleoside triphosphate hydrolases"/>
    <property type="match status" value="1"/>
</dbReference>
<dbReference type="PANTHER" id="PTHR44129">
    <property type="entry name" value="WD REPEAT-CONTAINING PROTEIN POP1"/>
    <property type="match status" value="1"/>
</dbReference>
<sequence>MSSLKLVVHKAKTIEWHPGPFHSSQPNLYIKVYHNNHRIFKTKALGRNHNPLWDSSVVFPSQASSEILTFRLFHGSLGPDICVGEANASVQDLIEQSCSDQGVCLDINGSKGNFQLHVSLKAATVQAAVVQMTEDRSKLAIPSSLEGIRAPIETIQGVNSSAQFSESFKAVLSALENIVKVGDELAKVHPYAKTAWTLLTSVYKIMANQHEMDDKVIKLIEAMAELYSFAKEADLFVKKFKHVEDSIMNITKKTQDCAEFIHKYSEIGFLARSVQTPLAGTGKQIEEMTAELLQLKESFDRAMLVQTAAMAASLGTRIKIIADITEQLQDSSKPQFIWLSGVAGSGKSTIATSVSQAFRTLRRLGACICFARNDVQGSDPTLVLHTIILGLANAHPYMEQAICSVLSRDSQLMGATLERQCQELLLEPLNSVKQHLDRPFIVIIDALDECAQDSRRTMINLIVNFFPKLPMAIRFFITSRPDPDIVGALREASSIHEQCLTTESEDISMYIHMRLDAIRRKHKFHALWPGAEKIANLVALSGNLFIWLVAALNLVEEAFRPSKRLDELLKVPFREDKLDQLYSLALESNGKWNDPEFKGSATIILVTIALCKLPLTDRDIDSILDLENGLTEKVLEHFGAVIQWSPGQPAHPLHASFGDFLRNSSSKTNPWFVNIAQANKRLTLGCLTLLQKCLRFNIYNFPDSHLLNSEVPGLAASDLAPGLIYASRFWGSHLAETEFDEEVVTLLDSFLKSHFLFWLEILSVEQDIQAAGMALQVARSYVDGKGQNNQCGIFLKDAQKFVSVFAPVIGQSAPHIYISALPLTAKESIIRRHFLALFPHLLQYSVPNSWVNLEKVLWGHTELVTSVAFSPNGEWIVSGSRDNTLRIWEASSGAPIGEPLHGHTDWVRCVAFSPNGQHILSGSADRTLRIWDAGTGAPIGEPLHGHTDWVRCVAFSPNGQRILSGSDDRTLRIWDAGTGVPIGDPLQGHTGWVISVAFSADGQHIVSGSADNTLQIWDVGTGAPLGDPLQGTGWVSSVAFSPDGQHIVSGSDDKTVRLWDTGTGAPLGDPLQGHTDRVNSVAFSPDDQHIVSGSGDRTLRIWDAGTGVPIGDPLQGHTGWVNSVAFSPDGQHIVSGSDDKTVRIWDAGTGAPIGDPLQGHTGWVTSVAFSADGQHIVSGSNDATMRIWDARTGAPLGDPLQGHTDRVNSVAFSPDGQHIVSGSIDSTLRMWNLGVGAGESEHINNPLSSQPSLLPGIFQNGWISLSSSKLIWVPGFLQSDFCLPWCKFVITPQGTKTVKPSCFGSGASRPSEDSNTGLAAIGR</sequence>
<keyword evidence="8" id="KW-1185">Reference proteome</keyword>
<evidence type="ECO:0000256" key="3">
    <source>
        <dbReference type="PROSITE-ProRule" id="PRU00221"/>
    </source>
</evidence>
<feature type="repeat" description="WD" evidence="3">
    <location>
        <begin position="1071"/>
        <end position="1103"/>
    </location>
</feature>
<evidence type="ECO:0000256" key="4">
    <source>
        <dbReference type="SAM" id="MobiDB-lite"/>
    </source>
</evidence>
<dbReference type="InterPro" id="IPR000008">
    <property type="entry name" value="C2_dom"/>
</dbReference>
<dbReference type="InterPro" id="IPR020472">
    <property type="entry name" value="WD40_PAC1"/>
</dbReference>
<dbReference type="SMART" id="SM00320">
    <property type="entry name" value="WD40"/>
    <property type="match status" value="9"/>
</dbReference>
<feature type="domain" description="C2" evidence="5">
    <location>
        <begin position="1"/>
        <end position="103"/>
    </location>
</feature>
<dbReference type="CDD" id="cd00200">
    <property type="entry name" value="WD40"/>
    <property type="match status" value="1"/>
</dbReference>
<dbReference type="InterPro" id="IPR015943">
    <property type="entry name" value="WD40/YVTN_repeat-like_dom_sf"/>
</dbReference>
<dbReference type="PROSITE" id="PS50004">
    <property type="entry name" value="C2"/>
    <property type="match status" value="1"/>
</dbReference>
<dbReference type="Gene3D" id="3.40.50.300">
    <property type="entry name" value="P-loop containing nucleotide triphosphate hydrolases"/>
    <property type="match status" value="1"/>
</dbReference>
<evidence type="ECO:0000256" key="1">
    <source>
        <dbReference type="ARBA" id="ARBA00022574"/>
    </source>
</evidence>
<dbReference type="SUPFAM" id="SSF49562">
    <property type="entry name" value="C2 domain (Calcium/lipid-binding domain, CaLB)"/>
    <property type="match status" value="1"/>
</dbReference>
<dbReference type="InterPro" id="IPR001680">
    <property type="entry name" value="WD40_rpt"/>
</dbReference>
<comment type="caution">
    <text evidence="7">The sequence shown here is derived from an EMBL/GenBank/DDBJ whole genome shotgun (WGS) entry which is preliminary data.</text>
</comment>
<evidence type="ECO:0000313" key="8">
    <source>
        <dbReference type="Proteomes" id="UP001362999"/>
    </source>
</evidence>
<dbReference type="SMART" id="SM00239">
    <property type="entry name" value="C2"/>
    <property type="match status" value="1"/>
</dbReference>
<keyword evidence="1 3" id="KW-0853">WD repeat</keyword>
<feature type="repeat" description="WD" evidence="3">
    <location>
        <begin position="1114"/>
        <end position="1155"/>
    </location>
</feature>
<dbReference type="Gene3D" id="2.130.10.10">
    <property type="entry name" value="YVTN repeat-like/Quinoprotein amine dehydrogenase"/>
    <property type="match status" value="4"/>
</dbReference>
<feature type="repeat" description="WD" evidence="3">
    <location>
        <begin position="1157"/>
        <end position="1198"/>
    </location>
</feature>
<dbReference type="Proteomes" id="UP001362999">
    <property type="component" value="Unassembled WGS sequence"/>
</dbReference>
<keyword evidence="2" id="KW-0677">Repeat</keyword>
<dbReference type="InterPro" id="IPR035892">
    <property type="entry name" value="C2_domain_sf"/>
</dbReference>
<feature type="repeat" description="WD" evidence="3">
    <location>
        <begin position="1200"/>
        <end position="1233"/>
    </location>
</feature>
<dbReference type="PROSITE" id="PS50837">
    <property type="entry name" value="NACHT"/>
    <property type="match status" value="1"/>
</dbReference>